<protein>
    <submittedName>
        <fullName evidence="1">Uncharacterized protein</fullName>
    </submittedName>
</protein>
<accession>A0ACC0WRB6</accession>
<comment type="caution">
    <text evidence="1">The sequence shown here is derived from an EMBL/GenBank/DDBJ whole genome shotgun (WGS) entry which is preliminary data.</text>
</comment>
<sequence length="74" mass="7916">MRGHTREAPDCPRRYNVAPPYSPNAFPHNTSSSNCGHIPYSSSLLLLDNATDSSPNQTRARIAPPPSDHSAAGS</sequence>
<dbReference type="Proteomes" id="UP001163321">
    <property type="component" value="Chromosome 1"/>
</dbReference>
<organism evidence="1 2">
    <name type="scientific">Peronosclerospora sorghi</name>
    <dbReference type="NCBI Taxonomy" id="230839"/>
    <lineage>
        <taxon>Eukaryota</taxon>
        <taxon>Sar</taxon>
        <taxon>Stramenopiles</taxon>
        <taxon>Oomycota</taxon>
        <taxon>Peronosporomycetes</taxon>
        <taxon>Peronosporales</taxon>
        <taxon>Peronosporaceae</taxon>
        <taxon>Peronosclerospora</taxon>
    </lineage>
</organism>
<keyword evidence="2" id="KW-1185">Reference proteome</keyword>
<dbReference type="EMBL" id="CM047580">
    <property type="protein sequence ID" value="KAI9921445.1"/>
    <property type="molecule type" value="Genomic_DNA"/>
</dbReference>
<gene>
    <name evidence="1" type="ORF">PsorP6_000150</name>
</gene>
<evidence type="ECO:0000313" key="1">
    <source>
        <dbReference type="EMBL" id="KAI9921445.1"/>
    </source>
</evidence>
<proteinExistence type="predicted"/>
<name>A0ACC0WRB6_9STRA</name>
<evidence type="ECO:0000313" key="2">
    <source>
        <dbReference type="Proteomes" id="UP001163321"/>
    </source>
</evidence>
<reference evidence="1 2" key="1">
    <citation type="journal article" date="2022" name="bioRxiv">
        <title>The genome of the oomycete Peronosclerospora sorghi, a cosmopolitan pathogen of maize and sorghum, is inflated with dispersed pseudogenes.</title>
        <authorList>
            <person name="Fletcher K."/>
            <person name="Martin F."/>
            <person name="Isakeit T."/>
            <person name="Cavanaugh K."/>
            <person name="Magill C."/>
            <person name="Michelmore R."/>
        </authorList>
    </citation>
    <scope>NUCLEOTIDE SEQUENCE [LARGE SCALE GENOMIC DNA]</scope>
    <source>
        <strain evidence="1">P6</strain>
    </source>
</reference>